<keyword evidence="1" id="KW-0472">Membrane</keyword>
<dbReference type="KEGG" id="ome:OLMES_0251"/>
<dbReference type="Proteomes" id="UP000196027">
    <property type="component" value="Chromosome"/>
</dbReference>
<reference evidence="2 3" key="1">
    <citation type="submission" date="2017-05" db="EMBL/GenBank/DDBJ databases">
        <title>Genomic insights into alkan degradation activity of Oleiphilus messinensis.</title>
        <authorList>
            <person name="Kozyavkin S.A."/>
            <person name="Slesarev A.I."/>
            <person name="Golyshin P.N."/>
            <person name="Korzhenkov A."/>
            <person name="Golyshina O.N."/>
            <person name="Toshchakov S.V."/>
        </authorList>
    </citation>
    <scope>NUCLEOTIDE SEQUENCE [LARGE SCALE GENOMIC DNA]</scope>
    <source>
        <strain evidence="2 3">ME102</strain>
    </source>
</reference>
<organism evidence="2 3">
    <name type="scientific">Oleiphilus messinensis</name>
    <dbReference type="NCBI Taxonomy" id="141451"/>
    <lineage>
        <taxon>Bacteria</taxon>
        <taxon>Pseudomonadati</taxon>
        <taxon>Pseudomonadota</taxon>
        <taxon>Gammaproteobacteria</taxon>
        <taxon>Oceanospirillales</taxon>
        <taxon>Oleiphilaceae</taxon>
        <taxon>Oleiphilus</taxon>
    </lineage>
</organism>
<feature type="transmembrane region" description="Helical" evidence="1">
    <location>
        <begin position="82"/>
        <end position="100"/>
    </location>
</feature>
<dbReference type="AlphaFoldDB" id="A0A1Y0I1M0"/>
<sequence>MDKVVCEDCGKSCIPRLWNYSPFLGGIYFIPVRHLKTQHLCAFCGICMYETGGEITFIAKLILLYVLIPLPLMYLIDDHNFPTWAYILYVLIVTVIAFAAKIKEMIKRFT</sequence>
<keyword evidence="1" id="KW-0812">Transmembrane</keyword>
<name>A0A1Y0I1M0_9GAMM</name>
<evidence type="ECO:0000313" key="2">
    <source>
        <dbReference type="EMBL" id="ARU54357.1"/>
    </source>
</evidence>
<evidence type="ECO:0000256" key="1">
    <source>
        <dbReference type="SAM" id="Phobius"/>
    </source>
</evidence>
<feature type="transmembrane region" description="Helical" evidence="1">
    <location>
        <begin position="57"/>
        <end position="76"/>
    </location>
</feature>
<protein>
    <submittedName>
        <fullName evidence="2">Uncharacterized protein</fullName>
    </submittedName>
</protein>
<dbReference type="EMBL" id="CP021425">
    <property type="protein sequence ID" value="ARU54357.1"/>
    <property type="molecule type" value="Genomic_DNA"/>
</dbReference>
<evidence type="ECO:0000313" key="3">
    <source>
        <dbReference type="Proteomes" id="UP000196027"/>
    </source>
</evidence>
<accession>A0A1Y0I1M0</accession>
<proteinExistence type="predicted"/>
<keyword evidence="3" id="KW-1185">Reference proteome</keyword>
<keyword evidence="1" id="KW-1133">Transmembrane helix</keyword>
<gene>
    <name evidence="2" type="ORF">OLMES_0251</name>
</gene>